<reference evidence="4" key="1">
    <citation type="journal article" date="2019" name="Int. J. Syst. Evol. Microbiol.">
        <title>The Global Catalogue of Microorganisms (GCM) 10K type strain sequencing project: providing services to taxonomists for standard genome sequencing and annotation.</title>
        <authorList>
            <consortium name="The Broad Institute Genomics Platform"/>
            <consortium name="The Broad Institute Genome Sequencing Center for Infectious Disease"/>
            <person name="Wu L."/>
            <person name="Ma J."/>
        </authorList>
    </citation>
    <scope>NUCLEOTIDE SEQUENCE [LARGE SCALE GENOMIC DNA]</scope>
    <source>
        <strain evidence="4">JCM 17919</strain>
    </source>
</reference>
<dbReference type="Pfam" id="PF00403">
    <property type="entry name" value="HMA"/>
    <property type="match status" value="1"/>
</dbReference>
<accession>A0ABP8GXE7</accession>
<evidence type="ECO:0000313" key="4">
    <source>
        <dbReference type="Proteomes" id="UP001501725"/>
    </source>
</evidence>
<keyword evidence="4" id="KW-1185">Reference proteome</keyword>
<dbReference type="RefSeq" id="WP_345255840.1">
    <property type="nucleotide sequence ID" value="NZ_BAABGY010000007.1"/>
</dbReference>
<protein>
    <recommendedName>
        <fullName evidence="2">HMA domain-containing protein</fullName>
    </recommendedName>
</protein>
<gene>
    <name evidence="3" type="ORF">GCM10023184_22800</name>
</gene>
<proteinExistence type="predicted"/>
<feature type="signal peptide" evidence="1">
    <location>
        <begin position="1"/>
        <end position="18"/>
    </location>
</feature>
<dbReference type="Gene3D" id="3.30.70.100">
    <property type="match status" value="1"/>
</dbReference>
<evidence type="ECO:0000259" key="2">
    <source>
        <dbReference type="PROSITE" id="PS50846"/>
    </source>
</evidence>
<dbReference type="Proteomes" id="UP001501725">
    <property type="component" value="Unassembled WGS sequence"/>
</dbReference>
<evidence type="ECO:0000313" key="3">
    <source>
        <dbReference type="EMBL" id="GAA4331204.1"/>
    </source>
</evidence>
<evidence type="ECO:0000256" key="1">
    <source>
        <dbReference type="SAM" id="SignalP"/>
    </source>
</evidence>
<comment type="caution">
    <text evidence="3">The sequence shown here is derived from an EMBL/GenBank/DDBJ whole genome shotgun (WGS) entry which is preliminary data.</text>
</comment>
<dbReference type="CDD" id="cd00371">
    <property type="entry name" value="HMA"/>
    <property type="match status" value="1"/>
</dbReference>
<dbReference type="SUPFAM" id="SSF55008">
    <property type="entry name" value="HMA, heavy metal-associated domain"/>
    <property type="match status" value="1"/>
</dbReference>
<keyword evidence="1" id="KW-0732">Signal</keyword>
<sequence length="115" mass="12760">MKKLLFLLLLCFGMKASAQTKALQTLRIALPTIQCDMCKNKIETYLKRYDGVTSIVVNVKKKEAVVKYLSDRVTNEDIKAAIATAGYDADEVTAEPDGYNRLPACCKKPDAAKKQ</sequence>
<dbReference type="InterPro" id="IPR036163">
    <property type="entry name" value="HMA_dom_sf"/>
</dbReference>
<dbReference type="InterPro" id="IPR006121">
    <property type="entry name" value="HMA_dom"/>
</dbReference>
<name>A0ABP8GXE7_9BACT</name>
<feature type="domain" description="HMA" evidence="2">
    <location>
        <begin position="24"/>
        <end position="90"/>
    </location>
</feature>
<dbReference type="EMBL" id="BAABGY010000007">
    <property type="protein sequence ID" value="GAA4331204.1"/>
    <property type="molecule type" value="Genomic_DNA"/>
</dbReference>
<dbReference type="PROSITE" id="PS50846">
    <property type="entry name" value="HMA_2"/>
    <property type="match status" value="1"/>
</dbReference>
<organism evidence="3 4">
    <name type="scientific">Flaviaesturariibacter amylovorans</name>
    <dbReference type="NCBI Taxonomy" id="1084520"/>
    <lineage>
        <taxon>Bacteria</taxon>
        <taxon>Pseudomonadati</taxon>
        <taxon>Bacteroidota</taxon>
        <taxon>Chitinophagia</taxon>
        <taxon>Chitinophagales</taxon>
        <taxon>Chitinophagaceae</taxon>
        <taxon>Flaviaestuariibacter</taxon>
    </lineage>
</organism>
<feature type="chain" id="PRO_5045394860" description="HMA domain-containing protein" evidence="1">
    <location>
        <begin position="19"/>
        <end position="115"/>
    </location>
</feature>